<organism evidence="1 2">
    <name type="scientific">Paenibacillus puldeungensis</name>
    <dbReference type="NCBI Taxonomy" id="696536"/>
    <lineage>
        <taxon>Bacteria</taxon>
        <taxon>Bacillati</taxon>
        <taxon>Bacillota</taxon>
        <taxon>Bacilli</taxon>
        <taxon>Bacillales</taxon>
        <taxon>Paenibacillaceae</taxon>
        <taxon>Paenibacillus</taxon>
    </lineage>
</organism>
<dbReference type="Pfam" id="PF11211">
    <property type="entry name" value="DUF2997"/>
    <property type="match status" value="1"/>
</dbReference>
<dbReference type="Proteomes" id="UP001597262">
    <property type="component" value="Unassembled WGS sequence"/>
</dbReference>
<dbReference type="InterPro" id="IPR021375">
    <property type="entry name" value="DUF2997"/>
</dbReference>
<protein>
    <submittedName>
        <fullName evidence="1">DUF2997 domain-containing protein</fullName>
    </submittedName>
</protein>
<comment type="caution">
    <text evidence="1">The sequence shown here is derived from an EMBL/GenBank/DDBJ whole genome shotgun (WGS) entry which is preliminary data.</text>
</comment>
<dbReference type="RefSeq" id="WP_379320059.1">
    <property type="nucleotide sequence ID" value="NZ_JBHTLM010000010.1"/>
</dbReference>
<reference evidence="2" key="1">
    <citation type="journal article" date="2019" name="Int. J. Syst. Evol. Microbiol.">
        <title>The Global Catalogue of Microorganisms (GCM) 10K type strain sequencing project: providing services to taxonomists for standard genome sequencing and annotation.</title>
        <authorList>
            <consortium name="The Broad Institute Genomics Platform"/>
            <consortium name="The Broad Institute Genome Sequencing Center for Infectious Disease"/>
            <person name="Wu L."/>
            <person name="Ma J."/>
        </authorList>
    </citation>
    <scope>NUCLEOTIDE SEQUENCE [LARGE SCALE GENOMIC DNA]</scope>
    <source>
        <strain evidence="2">CCUG 59189</strain>
    </source>
</reference>
<keyword evidence="2" id="KW-1185">Reference proteome</keyword>
<accession>A0ABW3RZL1</accession>
<evidence type="ECO:0000313" key="1">
    <source>
        <dbReference type="EMBL" id="MFD1177615.1"/>
    </source>
</evidence>
<sequence length="211" mass="23367">MSHCTTFQMIFRDKRLLFRAMRDMGLNPENVAWNVFGSDLQKRLGIGGQPLGKLLTGTRDDLNIIFMESEDGLQPNVESSELSGEELDAAGEQLLSEVQVAYLRCAVNAACKKYREAGLYAEVRENKTEEGVSFVLTFGASGKSVTVTRNDDGMIEEKVQGVIGRSCTDATSVLESLLADTQGSTIQRTWMPSYQATVEDRELQVLRLTSR</sequence>
<evidence type="ECO:0000313" key="2">
    <source>
        <dbReference type="Proteomes" id="UP001597262"/>
    </source>
</evidence>
<name>A0ABW3RZL1_9BACL</name>
<proteinExistence type="predicted"/>
<dbReference type="EMBL" id="JBHTLM010000010">
    <property type="protein sequence ID" value="MFD1177615.1"/>
    <property type="molecule type" value="Genomic_DNA"/>
</dbReference>
<gene>
    <name evidence="1" type="ORF">ACFQ3W_15075</name>
</gene>